<dbReference type="PRINTS" id="PR00081">
    <property type="entry name" value="GDHRDH"/>
</dbReference>
<evidence type="ECO:0000313" key="4">
    <source>
        <dbReference type="EMBL" id="SDP23183.1"/>
    </source>
</evidence>
<organism evidence="4 5">
    <name type="scientific">Halobacillus aidingensis</name>
    <dbReference type="NCBI Taxonomy" id="240303"/>
    <lineage>
        <taxon>Bacteria</taxon>
        <taxon>Bacillati</taxon>
        <taxon>Bacillota</taxon>
        <taxon>Bacilli</taxon>
        <taxon>Bacillales</taxon>
        <taxon>Bacillaceae</taxon>
        <taxon>Halobacillus</taxon>
    </lineage>
</organism>
<dbReference type="Gene3D" id="3.40.50.720">
    <property type="entry name" value="NAD(P)-binding Rossmann-like Domain"/>
    <property type="match status" value="1"/>
</dbReference>
<dbReference type="CDD" id="cd05233">
    <property type="entry name" value="SDR_c"/>
    <property type="match status" value="1"/>
</dbReference>
<evidence type="ECO:0000256" key="1">
    <source>
        <dbReference type="ARBA" id="ARBA00006484"/>
    </source>
</evidence>
<sequence length="242" mass="26678">MMLDKQVAIVTGASRGIGKEIAFQLAEKGAYLSIIGSSEEIHQTKEDLKKQGHTNVLAYMADVSDENEIDQVVEGTKKAYGKVDILVNNAGIGDFKPIEEVTVEEWRRTYDINVQGVFLATKAVLPIMKKQQFGTIITVASDVSRYTIPEGGALYTSTKYAVQGFMGSLAQEVRKDGIRAGTINPGMVDTYFANGTQGDPEKSEWLKVHDIAEAVVYMALAPKHMVIDEMHLHPLIQDYPRV</sequence>
<dbReference type="FunFam" id="3.40.50.720:FF:000084">
    <property type="entry name" value="Short-chain dehydrogenase reductase"/>
    <property type="match status" value="1"/>
</dbReference>
<gene>
    <name evidence="4" type="ORF">SAMN05421677_11435</name>
</gene>
<dbReference type="PROSITE" id="PS00061">
    <property type="entry name" value="ADH_SHORT"/>
    <property type="match status" value="1"/>
</dbReference>
<dbReference type="PANTHER" id="PTHR42901:SF1">
    <property type="entry name" value="ALCOHOL DEHYDROGENASE"/>
    <property type="match status" value="1"/>
</dbReference>
<dbReference type="PRINTS" id="PR00080">
    <property type="entry name" value="SDRFAMILY"/>
</dbReference>
<dbReference type="Proteomes" id="UP000198860">
    <property type="component" value="Unassembled WGS sequence"/>
</dbReference>
<evidence type="ECO:0000313" key="5">
    <source>
        <dbReference type="Proteomes" id="UP000198860"/>
    </source>
</evidence>
<evidence type="ECO:0000256" key="2">
    <source>
        <dbReference type="ARBA" id="ARBA00023002"/>
    </source>
</evidence>
<name>A0A1H0R0W2_HALAD</name>
<dbReference type="AlphaFoldDB" id="A0A1H0R0W2"/>
<dbReference type="InterPro" id="IPR002347">
    <property type="entry name" value="SDR_fam"/>
</dbReference>
<dbReference type="InterPro" id="IPR020904">
    <property type="entry name" value="Sc_DH/Rdtase_CS"/>
</dbReference>
<dbReference type="STRING" id="240303.SAMN05421677_11435"/>
<dbReference type="InterPro" id="IPR036291">
    <property type="entry name" value="NAD(P)-bd_dom_sf"/>
</dbReference>
<protein>
    <submittedName>
        <fullName evidence="4">NADP-dependent 3-hydroxy acid dehydrogenase YdfG</fullName>
    </submittedName>
</protein>
<keyword evidence="2" id="KW-0560">Oxidoreductase</keyword>
<dbReference type="EMBL" id="FNIZ01000014">
    <property type="protein sequence ID" value="SDP23183.1"/>
    <property type="molecule type" value="Genomic_DNA"/>
</dbReference>
<proteinExistence type="inferred from homology"/>
<dbReference type="SUPFAM" id="SSF51735">
    <property type="entry name" value="NAD(P)-binding Rossmann-fold domains"/>
    <property type="match status" value="1"/>
</dbReference>
<dbReference type="GO" id="GO:0016491">
    <property type="term" value="F:oxidoreductase activity"/>
    <property type="evidence" value="ECO:0007669"/>
    <property type="project" value="UniProtKB-KW"/>
</dbReference>
<comment type="similarity">
    <text evidence="1 3">Belongs to the short-chain dehydrogenases/reductases (SDR) family.</text>
</comment>
<accession>A0A1H0R0W2</accession>
<keyword evidence="5" id="KW-1185">Reference proteome</keyword>
<dbReference type="Pfam" id="PF00106">
    <property type="entry name" value="adh_short"/>
    <property type="match status" value="1"/>
</dbReference>
<evidence type="ECO:0000256" key="3">
    <source>
        <dbReference type="RuleBase" id="RU000363"/>
    </source>
</evidence>
<dbReference type="GO" id="GO:0008206">
    <property type="term" value="P:bile acid metabolic process"/>
    <property type="evidence" value="ECO:0007669"/>
    <property type="project" value="UniProtKB-ARBA"/>
</dbReference>
<dbReference type="PANTHER" id="PTHR42901">
    <property type="entry name" value="ALCOHOL DEHYDROGENASE"/>
    <property type="match status" value="1"/>
</dbReference>
<reference evidence="5" key="1">
    <citation type="submission" date="2016-10" db="EMBL/GenBank/DDBJ databases">
        <authorList>
            <person name="Varghese N."/>
            <person name="Submissions S."/>
        </authorList>
    </citation>
    <scope>NUCLEOTIDE SEQUENCE [LARGE SCALE GENOMIC DNA]</scope>
    <source>
        <strain evidence="5">CGMCC 1.3703</strain>
    </source>
</reference>